<name>A0A843TUX1_COLES</name>
<proteinExistence type="predicted"/>
<protein>
    <submittedName>
        <fullName evidence="2">Uncharacterized protein</fullName>
    </submittedName>
</protein>
<dbReference type="AlphaFoldDB" id="A0A843TUX1"/>
<evidence type="ECO:0000313" key="3">
    <source>
        <dbReference type="Proteomes" id="UP000652761"/>
    </source>
</evidence>
<dbReference type="EMBL" id="NMUH01000301">
    <property type="protein sequence ID" value="MQL76492.1"/>
    <property type="molecule type" value="Genomic_DNA"/>
</dbReference>
<evidence type="ECO:0000313" key="2">
    <source>
        <dbReference type="EMBL" id="MQL76492.1"/>
    </source>
</evidence>
<evidence type="ECO:0000256" key="1">
    <source>
        <dbReference type="SAM" id="MobiDB-lite"/>
    </source>
</evidence>
<reference evidence="2" key="1">
    <citation type="submission" date="2017-07" db="EMBL/GenBank/DDBJ databases">
        <title>Taro Niue Genome Assembly and Annotation.</title>
        <authorList>
            <person name="Atibalentja N."/>
            <person name="Keating K."/>
            <person name="Fields C.J."/>
        </authorList>
    </citation>
    <scope>NUCLEOTIDE SEQUENCE</scope>
    <source>
        <strain evidence="2">Niue_2</strain>
        <tissue evidence="2">Leaf</tissue>
    </source>
</reference>
<keyword evidence="3" id="KW-1185">Reference proteome</keyword>
<dbReference type="Proteomes" id="UP000652761">
    <property type="component" value="Unassembled WGS sequence"/>
</dbReference>
<accession>A0A843TUX1</accession>
<organism evidence="2 3">
    <name type="scientific">Colocasia esculenta</name>
    <name type="common">Wild taro</name>
    <name type="synonym">Arum esculentum</name>
    <dbReference type="NCBI Taxonomy" id="4460"/>
    <lineage>
        <taxon>Eukaryota</taxon>
        <taxon>Viridiplantae</taxon>
        <taxon>Streptophyta</taxon>
        <taxon>Embryophyta</taxon>
        <taxon>Tracheophyta</taxon>
        <taxon>Spermatophyta</taxon>
        <taxon>Magnoliopsida</taxon>
        <taxon>Liliopsida</taxon>
        <taxon>Araceae</taxon>
        <taxon>Aroideae</taxon>
        <taxon>Colocasieae</taxon>
        <taxon>Colocasia</taxon>
    </lineage>
</organism>
<sequence length="97" mass="9666">MTSGKELSWAHPGTSPAAQDTFGAGNQNSANSGSDRPSWLGFGPSDPSRGNLSGPLRSDRSGSAGLGGIAEPGPVRRGSARTGAIRGPTASSELAVF</sequence>
<comment type="caution">
    <text evidence="2">The sequence shown here is derived from an EMBL/GenBank/DDBJ whole genome shotgun (WGS) entry which is preliminary data.</text>
</comment>
<feature type="region of interest" description="Disordered" evidence="1">
    <location>
        <begin position="1"/>
        <end position="97"/>
    </location>
</feature>
<feature type="compositionally biased region" description="Polar residues" evidence="1">
    <location>
        <begin position="24"/>
        <end position="35"/>
    </location>
</feature>
<gene>
    <name evidence="2" type="ORF">Taro_008870</name>
</gene>